<dbReference type="PANTHER" id="PTHR47959:SF24">
    <property type="entry name" value="ATP-DEPENDENT RNA HELICASE"/>
    <property type="match status" value="1"/>
</dbReference>
<keyword evidence="2" id="KW-0547">Nucleotide-binding</keyword>
<protein>
    <recommendedName>
        <fullName evidence="1">RNA helicase</fullName>
        <ecNumber evidence="1">3.6.4.13</ecNumber>
    </recommendedName>
</protein>
<dbReference type="GO" id="GO:0005524">
    <property type="term" value="F:ATP binding"/>
    <property type="evidence" value="ECO:0007669"/>
    <property type="project" value="UniProtKB-KW"/>
</dbReference>
<reference evidence="10" key="1">
    <citation type="submission" date="2022-11" db="UniProtKB">
        <authorList>
            <consortium name="WormBaseParasite"/>
        </authorList>
    </citation>
    <scope>IDENTIFICATION</scope>
</reference>
<keyword evidence="5" id="KW-0067">ATP-binding</keyword>
<feature type="short sequence motif" description="Q motif" evidence="6">
    <location>
        <begin position="27"/>
        <end position="55"/>
    </location>
</feature>
<dbReference type="GO" id="GO:0003724">
    <property type="term" value="F:RNA helicase activity"/>
    <property type="evidence" value="ECO:0007669"/>
    <property type="project" value="UniProtKB-EC"/>
</dbReference>
<feature type="domain" description="DEAD-box RNA helicase Q" evidence="8">
    <location>
        <begin position="27"/>
        <end position="55"/>
    </location>
</feature>
<keyword evidence="3" id="KW-0378">Hydrolase</keyword>
<dbReference type="InterPro" id="IPR027417">
    <property type="entry name" value="P-loop_NTPase"/>
</dbReference>
<dbReference type="EC" id="3.6.4.13" evidence="1"/>
<dbReference type="InterPro" id="IPR050079">
    <property type="entry name" value="DEAD_box_RNA_helicase"/>
</dbReference>
<dbReference type="Gene3D" id="3.40.50.300">
    <property type="entry name" value="P-loop containing nucleotide triphosphate hydrolases"/>
    <property type="match status" value="1"/>
</dbReference>
<organism evidence="9 10">
    <name type="scientific">Ditylenchus dipsaci</name>
    <dbReference type="NCBI Taxonomy" id="166011"/>
    <lineage>
        <taxon>Eukaryota</taxon>
        <taxon>Metazoa</taxon>
        <taxon>Ecdysozoa</taxon>
        <taxon>Nematoda</taxon>
        <taxon>Chromadorea</taxon>
        <taxon>Rhabditida</taxon>
        <taxon>Tylenchina</taxon>
        <taxon>Tylenchomorpha</taxon>
        <taxon>Sphaerularioidea</taxon>
        <taxon>Anguinidae</taxon>
        <taxon>Anguininae</taxon>
        <taxon>Ditylenchus</taxon>
    </lineage>
</organism>
<keyword evidence="9" id="KW-1185">Reference proteome</keyword>
<dbReference type="GO" id="GO:0003676">
    <property type="term" value="F:nucleic acid binding"/>
    <property type="evidence" value="ECO:0007669"/>
    <property type="project" value="InterPro"/>
</dbReference>
<dbReference type="GO" id="GO:0016787">
    <property type="term" value="F:hydrolase activity"/>
    <property type="evidence" value="ECO:0007669"/>
    <property type="project" value="UniProtKB-KW"/>
</dbReference>
<dbReference type="WBParaSite" id="jg2589">
    <property type="protein sequence ID" value="jg2589"/>
    <property type="gene ID" value="jg2589"/>
</dbReference>
<feature type="compositionally biased region" description="Basic and acidic residues" evidence="7">
    <location>
        <begin position="10"/>
        <end position="28"/>
    </location>
</feature>
<evidence type="ECO:0000313" key="10">
    <source>
        <dbReference type="WBParaSite" id="jg2589"/>
    </source>
</evidence>
<name>A0A915E197_9BILA</name>
<feature type="region of interest" description="Disordered" evidence="7">
    <location>
        <begin position="1"/>
        <end position="28"/>
    </location>
</feature>
<evidence type="ECO:0000313" key="9">
    <source>
        <dbReference type="Proteomes" id="UP000887574"/>
    </source>
</evidence>
<evidence type="ECO:0000259" key="8">
    <source>
        <dbReference type="PROSITE" id="PS51195"/>
    </source>
</evidence>
<dbReference type="AlphaFoldDB" id="A0A915E197"/>
<dbReference type="GO" id="GO:0005829">
    <property type="term" value="C:cytosol"/>
    <property type="evidence" value="ECO:0007669"/>
    <property type="project" value="TreeGrafter"/>
</dbReference>
<evidence type="ECO:0000256" key="4">
    <source>
        <dbReference type="ARBA" id="ARBA00022806"/>
    </source>
</evidence>
<evidence type="ECO:0000256" key="3">
    <source>
        <dbReference type="ARBA" id="ARBA00022801"/>
    </source>
</evidence>
<dbReference type="InterPro" id="IPR011545">
    <property type="entry name" value="DEAD/DEAH_box_helicase_dom"/>
</dbReference>
<evidence type="ECO:0000256" key="5">
    <source>
        <dbReference type="ARBA" id="ARBA00022840"/>
    </source>
</evidence>
<keyword evidence="4" id="KW-0347">Helicase</keyword>
<accession>A0A915E197</accession>
<evidence type="ECO:0000256" key="7">
    <source>
        <dbReference type="SAM" id="MobiDB-lite"/>
    </source>
</evidence>
<dbReference type="Proteomes" id="UP000887574">
    <property type="component" value="Unplaced"/>
</dbReference>
<dbReference type="PROSITE" id="PS51195">
    <property type="entry name" value="Q_MOTIF"/>
    <property type="match status" value="1"/>
</dbReference>
<evidence type="ECO:0000256" key="1">
    <source>
        <dbReference type="ARBA" id="ARBA00012552"/>
    </source>
</evidence>
<dbReference type="InterPro" id="IPR014014">
    <property type="entry name" value="RNA_helicase_DEAD_Q_motif"/>
</dbReference>
<proteinExistence type="predicted"/>
<dbReference type="PANTHER" id="PTHR47959">
    <property type="entry name" value="ATP-DEPENDENT RNA HELICASE RHLE-RELATED"/>
    <property type="match status" value="1"/>
</dbReference>
<evidence type="ECO:0000256" key="2">
    <source>
        <dbReference type="ARBA" id="ARBA00022741"/>
    </source>
</evidence>
<evidence type="ECO:0000256" key="6">
    <source>
        <dbReference type="PROSITE-ProRule" id="PRU00552"/>
    </source>
</evidence>
<dbReference type="SUPFAM" id="SSF52540">
    <property type="entry name" value="P-loop containing nucleoside triphosphate hydrolases"/>
    <property type="match status" value="1"/>
</dbReference>
<sequence>MSDSEESNCDEPKQEVEEKEIEEKEDKSFSELGINEQLCDACMRLGWTKPTPIQQKCLENALKDRDLIALAEQDGSVRSSHSASFDGNPQKLFALVLTPTRELAFQITEQFEALGSCVGLIVSTIVGGIDMATQTISLAKRPHVIVATLEDWWITWRTLVVSI</sequence>
<dbReference type="Pfam" id="PF00270">
    <property type="entry name" value="DEAD"/>
    <property type="match status" value="1"/>
</dbReference>